<evidence type="ECO:0000256" key="1">
    <source>
        <dbReference type="SAM" id="Phobius"/>
    </source>
</evidence>
<feature type="transmembrane region" description="Helical" evidence="1">
    <location>
        <begin position="12"/>
        <end position="33"/>
    </location>
</feature>
<dbReference type="SUPFAM" id="SSF48317">
    <property type="entry name" value="Acid phosphatase/Vanadium-dependent haloperoxidase"/>
    <property type="match status" value="1"/>
</dbReference>
<reference evidence="4" key="1">
    <citation type="submission" date="2019-09" db="EMBL/GenBank/DDBJ databases">
        <title>Mumia zhuanghuii sp. nov. isolated from the intestinal contents of plateau pika (Ochotona curzoniae) in the Qinghai-Tibet plateau of China.</title>
        <authorList>
            <person name="Tian Z."/>
        </authorList>
    </citation>
    <scope>NUCLEOTIDE SEQUENCE [LARGE SCALE GENOMIC DNA]</scope>
    <source>
        <strain evidence="4">L-033</strain>
    </source>
</reference>
<sequence>MTSPSVSRRHALVLGVTGAVLLALAILLGWWIYSRENQPFTVDAAWNTLLAGVDWAPFTGLSQFMNVAGGVLLSSLIVPVAVVALLLILRRPRAAVFFVMAVALSALAVQVLKNSFGRARPEDILISSDYGSFPSGHAANAATLAAVLVVLLPQLWTVGVGVLWVITMAFSRTYLHAHWLSDTLGGVLVGVGMVLVCAAVLAGWLNRERTRGGAVTDRVGLPPRG</sequence>
<dbReference type="SMART" id="SM00014">
    <property type="entry name" value="acidPPc"/>
    <property type="match status" value="1"/>
</dbReference>
<dbReference type="RefSeq" id="WP_150894756.1">
    <property type="nucleotide sequence ID" value="NZ_VYUY01000018.1"/>
</dbReference>
<dbReference type="AlphaFoldDB" id="A0A5N0T858"/>
<proteinExistence type="predicted"/>
<gene>
    <name evidence="3" type="ORF">F6B40_13120</name>
</gene>
<accession>A0A5N0T858</accession>
<evidence type="ECO:0000313" key="4">
    <source>
        <dbReference type="Proteomes" id="UP000326838"/>
    </source>
</evidence>
<keyword evidence="4" id="KW-1185">Reference proteome</keyword>
<dbReference type="EMBL" id="VYUY01000018">
    <property type="protein sequence ID" value="KAA9131225.1"/>
    <property type="molecule type" value="Genomic_DNA"/>
</dbReference>
<dbReference type="Pfam" id="PF01569">
    <property type="entry name" value="PAP2"/>
    <property type="match status" value="1"/>
</dbReference>
<feature type="transmembrane region" description="Helical" evidence="1">
    <location>
        <begin position="144"/>
        <end position="171"/>
    </location>
</feature>
<evidence type="ECO:0000259" key="2">
    <source>
        <dbReference type="SMART" id="SM00014"/>
    </source>
</evidence>
<dbReference type="Proteomes" id="UP000326838">
    <property type="component" value="Unassembled WGS sequence"/>
</dbReference>
<keyword evidence="1" id="KW-0812">Transmembrane</keyword>
<protein>
    <submittedName>
        <fullName evidence="3">Phosphatase PAP2 family protein</fullName>
    </submittedName>
</protein>
<dbReference type="InterPro" id="IPR036938">
    <property type="entry name" value="PAP2/HPO_sf"/>
</dbReference>
<dbReference type="PANTHER" id="PTHR14969:SF13">
    <property type="entry name" value="AT30094P"/>
    <property type="match status" value="1"/>
</dbReference>
<keyword evidence="1" id="KW-0472">Membrane</keyword>
<name>A0A5N0T858_9MICO</name>
<dbReference type="PANTHER" id="PTHR14969">
    <property type="entry name" value="SPHINGOSINE-1-PHOSPHATE PHOSPHOHYDROLASE"/>
    <property type="match status" value="1"/>
</dbReference>
<comment type="caution">
    <text evidence="3">The sequence shown here is derived from an EMBL/GenBank/DDBJ whole genome shotgun (WGS) entry which is preliminary data.</text>
</comment>
<feature type="domain" description="Phosphatidic acid phosphatase type 2/haloperoxidase" evidence="2">
    <location>
        <begin position="95"/>
        <end position="198"/>
    </location>
</feature>
<feature type="transmembrane region" description="Helical" evidence="1">
    <location>
        <begin position="183"/>
        <end position="205"/>
    </location>
</feature>
<organism evidence="3 4">
    <name type="scientific">Microbacterium caowuchunii</name>
    <dbReference type="NCBI Taxonomy" id="2614638"/>
    <lineage>
        <taxon>Bacteria</taxon>
        <taxon>Bacillati</taxon>
        <taxon>Actinomycetota</taxon>
        <taxon>Actinomycetes</taxon>
        <taxon>Micrococcales</taxon>
        <taxon>Microbacteriaceae</taxon>
        <taxon>Microbacterium</taxon>
    </lineage>
</organism>
<dbReference type="Gene3D" id="1.20.144.10">
    <property type="entry name" value="Phosphatidic acid phosphatase type 2/haloperoxidase"/>
    <property type="match status" value="1"/>
</dbReference>
<feature type="transmembrane region" description="Helical" evidence="1">
    <location>
        <begin position="64"/>
        <end position="87"/>
    </location>
</feature>
<dbReference type="InterPro" id="IPR000326">
    <property type="entry name" value="PAP2/HPO"/>
</dbReference>
<keyword evidence="1" id="KW-1133">Transmembrane helix</keyword>
<evidence type="ECO:0000313" key="3">
    <source>
        <dbReference type="EMBL" id="KAA9131225.1"/>
    </source>
</evidence>